<dbReference type="RefSeq" id="WP_169434358.1">
    <property type="nucleotide sequence ID" value="NZ_CP051685.1"/>
</dbReference>
<accession>A0A7Z2VUL0</accession>
<proteinExistence type="predicted"/>
<protein>
    <recommendedName>
        <fullName evidence="4">DUF4148 domain-containing protein</fullName>
    </recommendedName>
</protein>
<dbReference type="AlphaFoldDB" id="A0A7Z2VUL0"/>
<sequence>MSNLNSFQRLLAAGAAGLALCAAALPAAAQQAQQEAVQSVDAVTVTRDPSTGKLRPATAEEQTAMQATRVRQLRAATQTVQQKFHSSGARGARLTDEFMTSSTAVRNADGTIDMVCNDSHGGTEHAAHVHATAANTPVTE</sequence>
<dbReference type="KEGG" id="mfy:HH212_05025"/>
<dbReference type="EMBL" id="CP051685">
    <property type="protein sequence ID" value="QJD99463.1"/>
    <property type="molecule type" value="Genomic_DNA"/>
</dbReference>
<dbReference type="NCBIfam" id="NF047450">
    <property type="entry name" value="post-PEP-CTERM_1"/>
    <property type="match status" value="1"/>
</dbReference>
<feature type="signal peptide" evidence="1">
    <location>
        <begin position="1"/>
        <end position="29"/>
    </location>
</feature>
<organism evidence="2 3">
    <name type="scientific">Massilia forsythiae</name>
    <dbReference type="NCBI Taxonomy" id="2728020"/>
    <lineage>
        <taxon>Bacteria</taxon>
        <taxon>Pseudomonadati</taxon>
        <taxon>Pseudomonadota</taxon>
        <taxon>Betaproteobacteria</taxon>
        <taxon>Burkholderiales</taxon>
        <taxon>Oxalobacteraceae</taxon>
        <taxon>Telluria group</taxon>
        <taxon>Massilia</taxon>
    </lineage>
</organism>
<dbReference type="Proteomes" id="UP000502415">
    <property type="component" value="Chromosome"/>
</dbReference>
<gene>
    <name evidence="2" type="ORF">HH212_05025</name>
</gene>
<name>A0A7Z2VUL0_9BURK</name>
<evidence type="ECO:0000313" key="3">
    <source>
        <dbReference type="Proteomes" id="UP000502415"/>
    </source>
</evidence>
<evidence type="ECO:0000256" key="1">
    <source>
        <dbReference type="SAM" id="SignalP"/>
    </source>
</evidence>
<evidence type="ECO:0008006" key="4">
    <source>
        <dbReference type="Google" id="ProtNLM"/>
    </source>
</evidence>
<evidence type="ECO:0000313" key="2">
    <source>
        <dbReference type="EMBL" id="QJD99463.1"/>
    </source>
</evidence>
<reference evidence="2 3" key="1">
    <citation type="submission" date="2020-04" db="EMBL/GenBank/DDBJ databases">
        <title>Genome sequencing of novel species.</title>
        <authorList>
            <person name="Heo J."/>
            <person name="Kim S.-J."/>
            <person name="Kim J.-S."/>
            <person name="Hong S.-B."/>
            <person name="Kwon S.-W."/>
        </authorList>
    </citation>
    <scope>NUCLEOTIDE SEQUENCE [LARGE SCALE GENOMIC DNA]</scope>
    <source>
        <strain evidence="2 3">GN2-R2</strain>
    </source>
</reference>
<keyword evidence="1" id="KW-0732">Signal</keyword>
<feature type="chain" id="PRO_5030763944" description="DUF4148 domain-containing protein" evidence="1">
    <location>
        <begin position="30"/>
        <end position="140"/>
    </location>
</feature>
<keyword evidence="3" id="KW-1185">Reference proteome</keyword>